<dbReference type="EMBL" id="LR796727">
    <property type="protein sequence ID" value="CAB4162442.1"/>
    <property type="molecule type" value="Genomic_DNA"/>
</dbReference>
<gene>
    <name evidence="2" type="ORF">UFOVP786_53</name>
</gene>
<accession>A0A6J5NUF7</accession>
<evidence type="ECO:0000259" key="1">
    <source>
        <dbReference type="Pfam" id="PF13550"/>
    </source>
</evidence>
<evidence type="ECO:0000313" key="2">
    <source>
        <dbReference type="EMBL" id="CAB4162442.1"/>
    </source>
</evidence>
<name>A0A6J5NUF7_9CAUD</name>
<sequence>MVDVPLRDDASGTAQSLRAAINADTAAAGVVASGDSNVLTISAVAYGPAGAAIGLSASAAQPVVSDATLQPTSKIKTLIGGLVSDLRGVVTLFYNGLIASNNPYPKPWSVRVKRTTAGWFGGTPWYSNRATILLADNTIRAMNPAHIIYQCMTDPTWGRGLPAASFYLPSFVSAANTLYTEGFGLCMKWSKQTDIDEFIQSVVSHIGAALYVDRSTGLFTLRLIRGGYDEEALPVFTYDSGVLDVLEDDSTSGDNSHNEIIVKWKDPATNDERQSRYQNLAAIQSSGAVTSLTVEYPGIPTADLAARVAQRDLAAKAGGIRRMKLVLDRRGRKIAPGGVFRLSLPSRGISNIVLRAGSVEEGKQTDPKITVVAVEDVFALPSTTYVTDQPGTWVPPDVSVSAPGTRRWRELSYRDLVRVLPPAELAAIPVDAGYVAVAAKQPSTLSTDYVLSTAGDGEDYVNRGVRPWTPTATLTFAIGAYTTGLQLTLPGDRLGPIGTTPLSAWIENEVVAVTAYDQTTGMLTIARGCLDTIPVPHAAGARIWFPDLALGSDNREYAPGETVRLKILTRSNGQQLDPEDAFEDEVVIGGRQGRPYPPGDVKVNGERFADGVEALGEIVLTWAHRDRLLQSDVLVAHGEASVGPEAGTTYTVRIYDDTTEIRETTGLTGTTWTYTYAMMDADGPIEDLKIEIESVRGGLTSAYRYLWAQPHADIGYGRGYGLRYGEGV</sequence>
<protein>
    <submittedName>
        <fullName evidence="2">Tip attachment protein J</fullName>
    </submittedName>
</protein>
<proteinExistence type="predicted"/>
<dbReference type="Pfam" id="PF13550">
    <property type="entry name" value="Phage-tail_3"/>
    <property type="match status" value="1"/>
</dbReference>
<dbReference type="InterPro" id="IPR032876">
    <property type="entry name" value="J_dom"/>
</dbReference>
<feature type="domain" description="Tip attachment protein J" evidence="1">
    <location>
        <begin position="250"/>
        <end position="347"/>
    </location>
</feature>
<organism evidence="2">
    <name type="scientific">uncultured Caudovirales phage</name>
    <dbReference type="NCBI Taxonomy" id="2100421"/>
    <lineage>
        <taxon>Viruses</taxon>
        <taxon>Duplodnaviria</taxon>
        <taxon>Heunggongvirae</taxon>
        <taxon>Uroviricota</taxon>
        <taxon>Caudoviricetes</taxon>
        <taxon>Peduoviridae</taxon>
        <taxon>Maltschvirus</taxon>
        <taxon>Maltschvirus maltsch</taxon>
    </lineage>
</organism>
<reference evidence="2" key="1">
    <citation type="submission" date="2020-04" db="EMBL/GenBank/DDBJ databases">
        <authorList>
            <person name="Chiriac C."/>
            <person name="Salcher M."/>
            <person name="Ghai R."/>
            <person name="Kavagutti S V."/>
        </authorList>
    </citation>
    <scope>NUCLEOTIDE SEQUENCE</scope>
</reference>